<dbReference type="Pfam" id="PF00266">
    <property type="entry name" value="Aminotran_5"/>
    <property type="match status" value="1"/>
</dbReference>
<proteinExistence type="inferred from homology"/>
<name>A0A1M5B2E6_9BACT</name>
<dbReference type="Gene3D" id="3.40.640.10">
    <property type="entry name" value="Type I PLP-dependent aspartate aminotransferase-like (Major domain)"/>
    <property type="match status" value="1"/>
</dbReference>
<comment type="catalytic activity">
    <reaction evidence="5">
        <text>(sulfur carrier)-H + L-cysteine = (sulfur carrier)-SH + L-alanine</text>
        <dbReference type="Rhea" id="RHEA:43892"/>
        <dbReference type="Rhea" id="RHEA-COMP:14737"/>
        <dbReference type="Rhea" id="RHEA-COMP:14739"/>
        <dbReference type="ChEBI" id="CHEBI:29917"/>
        <dbReference type="ChEBI" id="CHEBI:35235"/>
        <dbReference type="ChEBI" id="CHEBI:57972"/>
        <dbReference type="ChEBI" id="CHEBI:64428"/>
        <dbReference type="EC" id="2.8.1.7"/>
    </reaction>
</comment>
<dbReference type="RefSeq" id="WP_178371949.1">
    <property type="nucleotide sequence ID" value="NZ_FQVB01000016.1"/>
</dbReference>
<evidence type="ECO:0000256" key="4">
    <source>
        <dbReference type="ARBA" id="ARBA00022898"/>
    </source>
</evidence>
<dbReference type="AlphaFoldDB" id="A0A1M5B2E6"/>
<dbReference type="InterPro" id="IPR015424">
    <property type="entry name" value="PyrdxlP-dep_Trfase"/>
</dbReference>
<evidence type="ECO:0000256" key="5">
    <source>
        <dbReference type="ARBA" id="ARBA00050776"/>
    </source>
</evidence>
<comment type="similarity">
    <text evidence="2">Belongs to the class-V pyridoxal-phosphate-dependent aminotransferase family. Csd subfamily.</text>
</comment>
<dbReference type="EC" id="2.8.1.7" evidence="3"/>
<dbReference type="SUPFAM" id="SSF53383">
    <property type="entry name" value="PLP-dependent transferases"/>
    <property type="match status" value="1"/>
</dbReference>
<dbReference type="Gene3D" id="3.90.1150.10">
    <property type="entry name" value="Aspartate Aminotransferase, domain 1"/>
    <property type="match status" value="1"/>
</dbReference>
<keyword evidence="9" id="KW-1185">Reference proteome</keyword>
<dbReference type="InterPro" id="IPR015421">
    <property type="entry name" value="PyrdxlP-dep_Trfase_major"/>
</dbReference>
<evidence type="ECO:0000256" key="6">
    <source>
        <dbReference type="SAM" id="MobiDB-lite"/>
    </source>
</evidence>
<organism evidence="8 9">
    <name type="scientific">Desulfacinum infernum DSM 9756</name>
    <dbReference type="NCBI Taxonomy" id="1121391"/>
    <lineage>
        <taxon>Bacteria</taxon>
        <taxon>Pseudomonadati</taxon>
        <taxon>Thermodesulfobacteriota</taxon>
        <taxon>Syntrophobacteria</taxon>
        <taxon>Syntrophobacterales</taxon>
        <taxon>Syntrophobacteraceae</taxon>
        <taxon>Desulfacinum</taxon>
    </lineage>
</organism>
<dbReference type="STRING" id="1121391.SAMN02745206_01826"/>
<protein>
    <recommendedName>
        <fullName evidence="3">cysteine desulfurase</fullName>
        <ecNumber evidence="3">2.8.1.7</ecNumber>
    </recommendedName>
</protein>
<gene>
    <name evidence="8" type="ORF">SAMN02745206_01826</name>
</gene>
<reference evidence="9" key="1">
    <citation type="submission" date="2016-11" db="EMBL/GenBank/DDBJ databases">
        <authorList>
            <person name="Varghese N."/>
            <person name="Submissions S."/>
        </authorList>
    </citation>
    <scope>NUCLEOTIDE SEQUENCE [LARGE SCALE GENOMIC DNA]</scope>
    <source>
        <strain evidence="9">DSM 9756</strain>
    </source>
</reference>
<keyword evidence="4" id="KW-0663">Pyridoxal phosphate</keyword>
<evidence type="ECO:0000256" key="2">
    <source>
        <dbReference type="ARBA" id="ARBA00010447"/>
    </source>
</evidence>
<dbReference type="InterPro" id="IPR000192">
    <property type="entry name" value="Aminotrans_V_dom"/>
</dbReference>
<dbReference type="InterPro" id="IPR016454">
    <property type="entry name" value="Cysteine_dSase"/>
</dbReference>
<dbReference type="GO" id="GO:0031071">
    <property type="term" value="F:cysteine desulfurase activity"/>
    <property type="evidence" value="ECO:0007669"/>
    <property type="project" value="UniProtKB-EC"/>
</dbReference>
<evidence type="ECO:0000256" key="1">
    <source>
        <dbReference type="ARBA" id="ARBA00001933"/>
    </source>
</evidence>
<evidence type="ECO:0000256" key="3">
    <source>
        <dbReference type="ARBA" id="ARBA00012239"/>
    </source>
</evidence>
<feature type="domain" description="Aminotransferase class V" evidence="7">
    <location>
        <begin position="16"/>
        <end position="379"/>
    </location>
</feature>
<dbReference type="EMBL" id="FQVB01000016">
    <property type="protein sequence ID" value="SHF36663.1"/>
    <property type="molecule type" value="Genomic_DNA"/>
</dbReference>
<sequence length="397" mass="42871">MIRSKRPDGRGTGPDIYLDHAATSFPKPREVEEAVVWALRELAAPGRGTHRRAQQAAEAIEGARRAAAGILGTEDFRRVIFTKSATEGINCALKGFVRPGDRVVATSMEHNAVARPLARLMRDWDVQVEWIPCSPSGSLSADALCRALDPPPRLVIFPHASNVNGALFPVETIAEMCHEREVPFLLDAAQTAGILPLQADKWKAGMIACSGHKGLLGPAGVGLLYVGPHVEVLPLLEGGTGSRSEEWIQPERLPDRYEAGTPNVMGITGLHAGIRVVEGHGVENIGGRERELARWMEEELASLAGVRVYRPDCRGGNAVSFNVLGMHPQDVGALLAEAGIAVRTGLHCAPLAHRTLGTYPEGTVRAAPGMETSREDVLLLLESLDRLITRKKRRGIR</sequence>
<dbReference type="NCBIfam" id="TIGR01977">
    <property type="entry name" value="am_tr_V_EF2568"/>
    <property type="match status" value="1"/>
</dbReference>
<feature type="region of interest" description="Disordered" evidence="6">
    <location>
        <begin position="1"/>
        <end position="20"/>
    </location>
</feature>
<evidence type="ECO:0000313" key="8">
    <source>
        <dbReference type="EMBL" id="SHF36663.1"/>
    </source>
</evidence>
<evidence type="ECO:0000313" key="9">
    <source>
        <dbReference type="Proteomes" id="UP000184076"/>
    </source>
</evidence>
<dbReference type="InterPro" id="IPR015422">
    <property type="entry name" value="PyrdxlP-dep_Trfase_small"/>
</dbReference>
<comment type="cofactor">
    <cofactor evidence="1">
        <name>pyridoxal 5'-phosphate</name>
        <dbReference type="ChEBI" id="CHEBI:597326"/>
    </cofactor>
</comment>
<dbReference type="PIRSF" id="PIRSF005572">
    <property type="entry name" value="NifS"/>
    <property type="match status" value="1"/>
</dbReference>
<dbReference type="Proteomes" id="UP000184076">
    <property type="component" value="Unassembled WGS sequence"/>
</dbReference>
<dbReference type="PANTHER" id="PTHR43586:SF4">
    <property type="entry name" value="ISOPENICILLIN N EPIMERASE"/>
    <property type="match status" value="1"/>
</dbReference>
<dbReference type="InterPro" id="IPR010969">
    <property type="entry name" value="Cys_dSase-rel_unknwn_funct"/>
</dbReference>
<dbReference type="PANTHER" id="PTHR43586">
    <property type="entry name" value="CYSTEINE DESULFURASE"/>
    <property type="match status" value="1"/>
</dbReference>
<accession>A0A1M5B2E6</accession>
<evidence type="ECO:0000259" key="7">
    <source>
        <dbReference type="Pfam" id="PF00266"/>
    </source>
</evidence>